<feature type="region of interest" description="Disordered" evidence="1">
    <location>
        <begin position="1"/>
        <end position="59"/>
    </location>
</feature>
<sequence>MANVIRQMTQRPHRLRRPDTRHITGHPCAAAAAASPGRGFTGRGYPTSDIDGASSSPSA</sequence>
<name>A0A1A2YXY8_9MYCO</name>
<evidence type="ECO:0000313" key="3">
    <source>
        <dbReference type="Proteomes" id="UP000091846"/>
    </source>
</evidence>
<organism evidence="2 3">
    <name type="scientific">Mycobacterium colombiense</name>
    <dbReference type="NCBI Taxonomy" id="339268"/>
    <lineage>
        <taxon>Bacteria</taxon>
        <taxon>Bacillati</taxon>
        <taxon>Actinomycetota</taxon>
        <taxon>Actinomycetes</taxon>
        <taxon>Mycobacteriales</taxon>
        <taxon>Mycobacteriaceae</taxon>
        <taxon>Mycobacterium</taxon>
        <taxon>Mycobacterium avium complex (MAC)</taxon>
    </lineage>
</organism>
<gene>
    <name evidence="2" type="ORF">A5708_22025</name>
</gene>
<dbReference type="EMBL" id="LZKI01000074">
    <property type="protein sequence ID" value="OBI42107.1"/>
    <property type="molecule type" value="Genomic_DNA"/>
</dbReference>
<feature type="compositionally biased region" description="Polar residues" evidence="1">
    <location>
        <begin position="1"/>
        <end position="10"/>
    </location>
</feature>
<proteinExistence type="predicted"/>
<reference evidence="2 3" key="1">
    <citation type="submission" date="2016-06" db="EMBL/GenBank/DDBJ databases">
        <authorList>
            <person name="Kjaerup R.B."/>
            <person name="Dalgaard T.S."/>
            <person name="Juul-Madsen H.R."/>
        </authorList>
    </citation>
    <scope>NUCLEOTIDE SEQUENCE [LARGE SCALE GENOMIC DNA]</scope>
    <source>
        <strain evidence="2 3">E1334</strain>
    </source>
</reference>
<dbReference type="Proteomes" id="UP000091846">
    <property type="component" value="Unassembled WGS sequence"/>
</dbReference>
<accession>A0A1A2YXY8</accession>
<comment type="caution">
    <text evidence="2">The sequence shown here is derived from an EMBL/GenBank/DDBJ whole genome shotgun (WGS) entry which is preliminary data.</text>
</comment>
<evidence type="ECO:0000313" key="2">
    <source>
        <dbReference type="EMBL" id="OBI42107.1"/>
    </source>
</evidence>
<protein>
    <submittedName>
        <fullName evidence="2">Uncharacterized protein</fullName>
    </submittedName>
</protein>
<dbReference type="AlphaFoldDB" id="A0A1A2YXY8"/>
<evidence type="ECO:0000256" key="1">
    <source>
        <dbReference type="SAM" id="MobiDB-lite"/>
    </source>
</evidence>